<dbReference type="Proteomes" id="UP001152531">
    <property type="component" value="Unassembled WGS sequence"/>
</dbReference>
<comment type="caution">
    <text evidence="1">The sequence shown here is derived from an EMBL/GenBank/DDBJ whole genome shotgun (WGS) entry which is preliminary data.</text>
</comment>
<reference evidence="1" key="1">
    <citation type="submission" date="2022-06" db="EMBL/GenBank/DDBJ databases">
        <authorList>
            <person name="Legras J.-L."/>
            <person name="Devillers H."/>
            <person name="Grondin C."/>
        </authorList>
    </citation>
    <scope>NUCLEOTIDE SEQUENCE</scope>
    <source>
        <strain evidence="1">CLIB 1444</strain>
    </source>
</reference>
<gene>
    <name evidence="1" type="ORF">CLIB1444_01S16600</name>
</gene>
<accession>A0ACA9Y1P0</accession>
<dbReference type="EMBL" id="CALSDN010000001">
    <property type="protein sequence ID" value="CAH6718882.1"/>
    <property type="molecule type" value="Genomic_DNA"/>
</dbReference>
<organism evidence="1 2">
    <name type="scientific">[Candida] jaroonii</name>
    <dbReference type="NCBI Taxonomy" id="467808"/>
    <lineage>
        <taxon>Eukaryota</taxon>
        <taxon>Fungi</taxon>
        <taxon>Dikarya</taxon>
        <taxon>Ascomycota</taxon>
        <taxon>Saccharomycotina</taxon>
        <taxon>Pichiomycetes</taxon>
        <taxon>Debaryomycetaceae</taxon>
        <taxon>Yamadazyma</taxon>
    </lineage>
</organism>
<name>A0ACA9Y1P0_9ASCO</name>
<sequence length="531" mass="60012">MVLYGLNQLILKIGIKFPASVLGMLINIIWLCILSSLSKYKWAEKLLHGYLKLVQPSMNFSLKWINVFFLPSFIILPLSQHITFIEVLKIAAVFIIGWWALMVLDVYLILLLRILFNRKRKSHPKKEDTEEPESFNLFTSMRDITTIELRQVKTEPKLRVSLTIDENPFVAKPEQSYMKSPSAPASLFDHNGYDEDIDSGDSDSIAFQHQQPNKLPKEDEKVVIFITNYIDWILWSLLFVVSLPLYYIPSYHLLLPFHLSISVLSFYVALSIPLKWPATKRFAHPLLISTFLILLICWISSLIYSHQPKGFLDDLKYYKTGKNYLNLFNGKPMLNNGEVLKGEAITRYPFWPGCGDIFSSLMDVSIISLSLPMFTHRKDFVKNFWILIPILVSMVLTFFLYPIVCHAIGIQSQRSIGFIGRSVTLAMGMPLIEALNGSTSLMAVCTILSGICGVLIGDYVYLLLKIPKDDFVTRGVSLGINCGAIATAHLLTTDPRAASMSSLSFTIFATVMIIFASIGSIRDLVNTLVGL</sequence>
<proteinExistence type="predicted"/>
<evidence type="ECO:0000313" key="1">
    <source>
        <dbReference type="EMBL" id="CAH6718882.1"/>
    </source>
</evidence>
<keyword evidence="2" id="KW-1185">Reference proteome</keyword>
<protein>
    <submittedName>
        <fullName evidence="1">Uncharacterized protein</fullName>
    </submittedName>
</protein>
<evidence type="ECO:0000313" key="2">
    <source>
        <dbReference type="Proteomes" id="UP001152531"/>
    </source>
</evidence>